<dbReference type="PANTHER" id="PTHR35747:SF2">
    <property type="entry name" value="NON-SPECIFIC LIPID TRANSFER PROTEIN GPI-ANCHORED 25"/>
    <property type="match status" value="1"/>
</dbReference>
<evidence type="ECO:0000313" key="4">
    <source>
        <dbReference type="EMBL" id="KAG1347736.1"/>
    </source>
</evidence>
<comment type="caution">
    <text evidence="4">The sequence shown here is derived from an EMBL/GenBank/DDBJ whole genome shotgun (WGS) entry which is preliminary data.</text>
</comment>
<dbReference type="PANTHER" id="PTHR35747">
    <property type="entry name" value="BIFUNCTIONAL INHIBITOR/LIPID-TRANSFER PROTEIN/SEED STORAGE 2S ALBUMIN SUPERFAMILY PROTEIN"/>
    <property type="match status" value="1"/>
</dbReference>
<dbReference type="InterPro" id="IPR053353">
    <property type="entry name" value="Plant_LTP_GPI-anchored"/>
</dbReference>
<dbReference type="SUPFAM" id="SSF47699">
    <property type="entry name" value="Bifunctional inhibitor/lipid-transfer protein/seed storage 2S albumin"/>
    <property type="match status" value="1"/>
</dbReference>
<feature type="chain" id="PRO_5035446098" description="Bifunctional inhibitor/plant lipid transfer protein/seed storage helical domain-containing protein" evidence="2">
    <location>
        <begin position="26"/>
        <end position="234"/>
    </location>
</feature>
<keyword evidence="5" id="KW-1185">Reference proteome</keyword>
<name>A0A8K0N3K0_COCNU</name>
<dbReference type="InterPro" id="IPR036312">
    <property type="entry name" value="Bifun_inhib/LTP/seed_sf"/>
</dbReference>
<evidence type="ECO:0000256" key="1">
    <source>
        <dbReference type="SAM" id="MobiDB-lite"/>
    </source>
</evidence>
<gene>
    <name evidence="4" type="ORF">COCNU_06G015650</name>
</gene>
<proteinExistence type="predicted"/>
<dbReference type="Pfam" id="PF14368">
    <property type="entry name" value="LTP_2"/>
    <property type="match status" value="1"/>
</dbReference>
<dbReference type="InterPro" id="IPR016140">
    <property type="entry name" value="Bifunc_inhib/LTP/seed_store"/>
</dbReference>
<evidence type="ECO:0000256" key="2">
    <source>
        <dbReference type="SAM" id="SignalP"/>
    </source>
</evidence>
<reference evidence="4" key="1">
    <citation type="journal article" date="2017" name="Gigascience">
        <title>The genome draft of coconut (Cocos nucifera).</title>
        <authorList>
            <person name="Xiao Y."/>
            <person name="Xu P."/>
            <person name="Fan H."/>
            <person name="Baudouin L."/>
            <person name="Xia W."/>
            <person name="Bocs S."/>
            <person name="Xu J."/>
            <person name="Li Q."/>
            <person name="Guo A."/>
            <person name="Zhou L."/>
            <person name="Li J."/>
            <person name="Wu Y."/>
            <person name="Ma Z."/>
            <person name="Armero A."/>
            <person name="Issali A.E."/>
            <person name="Liu N."/>
            <person name="Peng M."/>
            <person name="Yang Y."/>
        </authorList>
    </citation>
    <scope>NUCLEOTIDE SEQUENCE</scope>
    <source>
        <tissue evidence="4">Spear leaf of Hainan Tall coconut</tissue>
    </source>
</reference>
<dbReference type="Proteomes" id="UP000797356">
    <property type="component" value="Chromosome 6"/>
</dbReference>
<feature type="domain" description="Bifunctional inhibitor/plant lipid transfer protein/seed storage helical" evidence="3">
    <location>
        <begin position="17"/>
        <end position="112"/>
    </location>
</feature>
<dbReference type="EMBL" id="CM017877">
    <property type="protein sequence ID" value="KAG1347736.1"/>
    <property type="molecule type" value="Genomic_DNA"/>
</dbReference>
<evidence type="ECO:0000259" key="3">
    <source>
        <dbReference type="Pfam" id="PF14368"/>
    </source>
</evidence>
<feature type="compositionally biased region" description="Polar residues" evidence="1">
    <location>
        <begin position="129"/>
        <end position="142"/>
    </location>
</feature>
<feature type="signal peptide" evidence="2">
    <location>
        <begin position="1"/>
        <end position="25"/>
    </location>
</feature>
<sequence>MKSALPLPLPLALLILHLAVRSATEAPSAQPAQCVAKLAAMSSCLPHVAALPENATLTPSAACCQAFAAAIDDAGGGAGCLCDLIRRPFLHGSRLDASRLVSLLSSCGKSISVEASSFADICQDSLAKTETNFEPPSPNSTATEDDYEDDSGSAGPDRRGGGGKIFRVIGITPTAQAPKAIAITTTVESSAEPSTGRARAAAIARTAAATAIARRAAASSGMPTDSPGNRGHPR</sequence>
<keyword evidence="2" id="KW-0732">Signal</keyword>
<dbReference type="AlphaFoldDB" id="A0A8K0N3K0"/>
<accession>A0A8K0N3K0</accession>
<feature type="region of interest" description="Disordered" evidence="1">
    <location>
        <begin position="212"/>
        <end position="234"/>
    </location>
</feature>
<evidence type="ECO:0000313" key="5">
    <source>
        <dbReference type="Proteomes" id="UP000797356"/>
    </source>
</evidence>
<reference evidence="4" key="2">
    <citation type="submission" date="2019-07" db="EMBL/GenBank/DDBJ databases">
        <authorList>
            <person name="Yang Y."/>
            <person name="Bocs S."/>
            <person name="Baudouin L."/>
        </authorList>
    </citation>
    <scope>NUCLEOTIDE SEQUENCE</scope>
    <source>
        <tissue evidence="4">Spear leaf of Hainan Tall coconut</tissue>
    </source>
</reference>
<dbReference type="Gene3D" id="1.10.110.10">
    <property type="entry name" value="Plant lipid-transfer and hydrophobic proteins"/>
    <property type="match status" value="1"/>
</dbReference>
<protein>
    <recommendedName>
        <fullName evidence="3">Bifunctional inhibitor/plant lipid transfer protein/seed storage helical domain-containing protein</fullName>
    </recommendedName>
</protein>
<feature type="region of interest" description="Disordered" evidence="1">
    <location>
        <begin position="129"/>
        <end position="165"/>
    </location>
</feature>
<organism evidence="4 5">
    <name type="scientific">Cocos nucifera</name>
    <name type="common">Coconut palm</name>
    <dbReference type="NCBI Taxonomy" id="13894"/>
    <lineage>
        <taxon>Eukaryota</taxon>
        <taxon>Viridiplantae</taxon>
        <taxon>Streptophyta</taxon>
        <taxon>Embryophyta</taxon>
        <taxon>Tracheophyta</taxon>
        <taxon>Spermatophyta</taxon>
        <taxon>Magnoliopsida</taxon>
        <taxon>Liliopsida</taxon>
        <taxon>Arecaceae</taxon>
        <taxon>Arecoideae</taxon>
        <taxon>Cocoseae</taxon>
        <taxon>Attaleinae</taxon>
        <taxon>Cocos</taxon>
    </lineage>
</organism>